<reference evidence="13 15" key="2">
    <citation type="submission" date="2018-08" db="EMBL/GenBank/DDBJ databases">
        <title>Draft genome of Streptococcus sp. nov. Z1.</title>
        <authorList>
            <person name="Tian Z."/>
        </authorList>
    </citation>
    <scope>NUCLEOTIDE SEQUENCE [LARGE SCALE GENOMIC DNA]</scope>
    <source>
        <strain evidence="13">Z1</strain>
        <strain evidence="15">Z1(2018)</strain>
    </source>
</reference>
<keyword evidence="6 13" id="KW-0418">Kinase</keyword>
<dbReference type="RefSeq" id="WP_116878354.1">
    <property type="nucleotide sequence ID" value="NZ_CP031733.1"/>
</dbReference>
<keyword evidence="4" id="KW-0808">Transferase</keyword>
<sequence length="439" mass="50395">MNNIRIIRYSKLALILINLVAIVYNVSLYLFATNYIVAKGLSHDLLEKLDRIPNSPVNVFLTTIFFYAALLLVIAYRDRQEKYRLSVYDGLSVLEVGLMLAVFIASQSSYNGLILLVFTDIFYSSKEFGASQGRKSWLVFIFFSFTALLLSNYDILSLFVRLPSLDTFISFYPHSTRLAILFFKNFLVSLNIVVFITSLLSYIMYSVTQRHNIEEELKMVSKVNTELNSYVALTEKIVEDRERKRIAREIHDTLGHALTGISAGIDAVRVLVDIDPSRAKEQLQNMSLVVRDGIRDVRGSLKKLRPGALENGSLKEALLQMIKEYEAVSHMQIELYYRWDKVDLDSMKENIVFRVIQESITNSLRHGHANKIVIHLLNQEKYIISIQDNGIGFTELHYGYGLKQMKERLAVVGGSVRFENRNGFFTWIEIPKRNGEIDD</sequence>
<keyword evidence="8" id="KW-0902">Two-component regulatory system</keyword>
<evidence type="ECO:0000256" key="9">
    <source>
        <dbReference type="SAM" id="Phobius"/>
    </source>
</evidence>
<evidence type="ECO:0000256" key="5">
    <source>
        <dbReference type="ARBA" id="ARBA00022741"/>
    </source>
</evidence>
<evidence type="ECO:0000313" key="15">
    <source>
        <dbReference type="Proteomes" id="UP000262901"/>
    </source>
</evidence>
<keyword evidence="7" id="KW-0067">ATP-binding</keyword>
<feature type="transmembrane region" description="Helical" evidence="9">
    <location>
        <begin position="12"/>
        <end position="37"/>
    </location>
</feature>
<name>A0A372KL35_9STRE</name>
<organism evidence="13 15">
    <name type="scientific">Streptococcus chenjunshii</name>
    <dbReference type="NCBI Taxonomy" id="2173853"/>
    <lineage>
        <taxon>Bacteria</taxon>
        <taxon>Bacillati</taxon>
        <taxon>Bacillota</taxon>
        <taxon>Bacilli</taxon>
        <taxon>Lactobacillales</taxon>
        <taxon>Streptococcaceae</taxon>
        <taxon>Streptococcus</taxon>
    </lineage>
</organism>
<feature type="transmembrane region" description="Helical" evidence="9">
    <location>
        <begin position="138"/>
        <end position="160"/>
    </location>
</feature>
<dbReference type="Proteomes" id="UP000264056">
    <property type="component" value="Unassembled WGS sequence"/>
</dbReference>
<evidence type="ECO:0000313" key="12">
    <source>
        <dbReference type="EMBL" id="RFU50834.1"/>
    </source>
</evidence>
<dbReference type="InterPro" id="IPR050482">
    <property type="entry name" value="Sensor_HK_TwoCompSys"/>
</dbReference>
<dbReference type="GO" id="GO:0016020">
    <property type="term" value="C:membrane"/>
    <property type="evidence" value="ECO:0007669"/>
    <property type="project" value="InterPro"/>
</dbReference>
<evidence type="ECO:0000256" key="4">
    <source>
        <dbReference type="ARBA" id="ARBA00022679"/>
    </source>
</evidence>
<evidence type="ECO:0000256" key="8">
    <source>
        <dbReference type="ARBA" id="ARBA00023012"/>
    </source>
</evidence>
<keyword evidence="9" id="KW-0472">Membrane</keyword>
<reference evidence="11" key="4">
    <citation type="journal article" date="2019" name="Int. J. Syst. Evol. Microbiol.">
        <title>Streptococcus chenjunshii sp. nov. isolated from feces of Tibetan antelopes.</title>
        <authorList>
            <person name="Tian Z."/>
            <person name="Lu S."/>
            <person name="Jin D."/>
            <person name="Yang J."/>
            <person name="Pu J."/>
            <person name="Lai X.H."/>
            <person name="Bai X.N."/>
            <person name="Wu X.M."/>
            <person name="Li J."/>
            <person name="Wang S."/>
            <person name="Xu J."/>
        </authorList>
    </citation>
    <scope>NUCLEOTIDE SEQUENCE</scope>
    <source>
        <strain evidence="11">Z15</strain>
    </source>
</reference>
<keyword evidence="16" id="KW-1185">Reference proteome</keyword>
<feature type="transmembrane region" description="Helical" evidence="9">
    <location>
        <begin position="57"/>
        <end position="76"/>
    </location>
</feature>
<dbReference type="GO" id="GO:0005524">
    <property type="term" value="F:ATP binding"/>
    <property type="evidence" value="ECO:0007669"/>
    <property type="project" value="UniProtKB-KW"/>
</dbReference>
<dbReference type="Pfam" id="PF02518">
    <property type="entry name" value="HATPase_c"/>
    <property type="match status" value="1"/>
</dbReference>
<evidence type="ECO:0000256" key="2">
    <source>
        <dbReference type="ARBA" id="ARBA00012438"/>
    </source>
</evidence>
<dbReference type="Pfam" id="PF07730">
    <property type="entry name" value="HisKA_3"/>
    <property type="match status" value="1"/>
</dbReference>
<evidence type="ECO:0000313" key="13">
    <source>
        <dbReference type="EMBL" id="RFU52980.1"/>
    </source>
</evidence>
<dbReference type="GO" id="GO:0000155">
    <property type="term" value="F:phosphorelay sensor kinase activity"/>
    <property type="evidence" value="ECO:0007669"/>
    <property type="project" value="InterPro"/>
</dbReference>
<dbReference type="Gene3D" id="1.20.5.1930">
    <property type="match status" value="1"/>
</dbReference>
<keyword evidence="3" id="KW-0597">Phosphoprotein</keyword>
<dbReference type="SUPFAM" id="SSF55874">
    <property type="entry name" value="ATPase domain of HSP90 chaperone/DNA topoisomerase II/histidine kinase"/>
    <property type="match status" value="1"/>
</dbReference>
<dbReference type="PANTHER" id="PTHR24421">
    <property type="entry name" value="NITRATE/NITRITE SENSOR PROTEIN NARX-RELATED"/>
    <property type="match status" value="1"/>
</dbReference>
<comment type="catalytic activity">
    <reaction evidence="1">
        <text>ATP + protein L-histidine = ADP + protein N-phospho-L-histidine.</text>
        <dbReference type="EC" id="2.7.13.3"/>
    </reaction>
</comment>
<keyword evidence="9" id="KW-0812">Transmembrane</keyword>
<reference evidence="14" key="3">
    <citation type="submission" date="2018-08" db="EMBL/GenBank/DDBJ databases">
        <title>Streptococcus chenjunshii sp. nov., isolated from stools sample of the Tibetan antelope in the Qinghai-Tibet plateau, China.</title>
        <authorList>
            <person name="Tian Z."/>
        </authorList>
    </citation>
    <scope>NUCLEOTIDE SEQUENCE [LARGE SCALE GENOMIC DNA]</scope>
    <source>
        <strain evidence="14">Z15</strain>
    </source>
</reference>
<accession>A0A372KL35</accession>
<dbReference type="InterPro" id="IPR036890">
    <property type="entry name" value="HATPase_C_sf"/>
</dbReference>
<feature type="transmembrane region" description="Helical" evidence="9">
    <location>
        <begin position="181"/>
        <end position="205"/>
    </location>
</feature>
<evidence type="ECO:0000313" key="11">
    <source>
        <dbReference type="EMBL" id="AXQ77724.1"/>
    </source>
</evidence>
<evidence type="ECO:0000256" key="6">
    <source>
        <dbReference type="ARBA" id="ARBA00022777"/>
    </source>
</evidence>
<dbReference type="Gene3D" id="3.30.565.10">
    <property type="entry name" value="Histidine kinase-like ATPase, C-terminal domain"/>
    <property type="match status" value="1"/>
</dbReference>
<feature type="domain" description="Histidine kinase/HSP90-like ATPase" evidence="10">
    <location>
        <begin position="347"/>
        <end position="434"/>
    </location>
</feature>
<dbReference type="AlphaFoldDB" id="A0A372KL35"/>
<dbReference type="InterPro" id="IPR003594">
    <property type="entry name" value="HATPase_dom"/>
</dbReference>
<feature type="transmembrane region" description="Helical" evidence="9">
    <location>
        <begin position="96"/>
        <end position="118"/>
    </location>
</feature>
<evidence type="ECO:0000256" key="1">
    <source>
        <dbReference type="ARBA" id="ARBA00000085"/>
    </source>
</evidence>
<proteinExistence type="predicted"/>
<dbReference type="EMBL" id="QVQY01000015">
    <property type="protein sequence ID" value="RFU50834.1"/>
    <property type="molecule type" value="Genomic_DNA"/>
</dbReference>
<evidence type="ECO:0000313" key="16">
    <source>
        <dbReference type="Proteomes" id="UP000264056"/>
    </source>
</evidence>
<dbReference type="KEGG" id="schj:DDV21_000850"/>
<dbReference type="Proteomes" id="UP000246115">
    <property type="component" value="Chromosome"/>
</dbReference>
<dbReference type="SMART" id="SM00387">
    <property type="entry name" value="HATPase_c"/>
    <property type="match status" value="1"/>
</dbReference>
<dbReference type="EMBL" id="QVQZ01000014">
    <property type="protein sequence ID" value="RFU52980.1"/>
    <property type="molecule type" value="Genomic_DNA"/>
</dbReference>
<protein>
    <recommendedName>
        <fullName evidence="2">histidine kinase</fullName>
        <ecNumber evidence="2">2.7.13.3</ecNumber>
    </recommendedName>
</protein>
<dbReference type="CDD" id="cd16917">
    <property type="entry name" value="HATPase_UhpB-NarQ-NarX-like"/>
    <property type="match status" value="1"/>
</dbReference>
<accession>A0A346N9M9</accession>
<gene>
    <name evidence="11" type="ORF">DDV21_000850</name>
    <name evidence="12" type="ORF">DDV22_06485</name>
    <name evidence="13" type="ORF">DDV23_06745</name>
</gene>
<evidence type="ECO:0000313" key="14">
    <source>
        <dbReference type="Proteomes" id="UP000246115"/>
    </source>
</evidence>
<evidence type="ECO:0000256" key="3">
    <source>
        <dbReference type="ARBA" id="ARBA00022553"/>
    </source>
</evidence>
<dbReference type="InterPro" id="IPR011712">
    <property type="entry name" value="Sig_transdc_His_kin_sub3_dim/P"/>
</dbReference>
<dbReference type="EC" id="2.7.13.3" evidence="2"/>
<dbReference type="GO" id="GO:0046983">
    <property type="term" value="F:protein dimerization activity"/>
    <property type="evidence" value="ECO:0007669"/>
    <property type="project" value="InterPro"/>
</dbReference>
<evidence type="ECO:0000259" key="10">
    <source>
        <dbReference type="SMART" id="SM00387"/>
    </source>
</evidence>
<keyword evidence="9" id="KW-1133">Transmembrane helix</keyword>
<dbReference type="OrthoDB" id="9760839at2"/>
<reference evidence="12 16" key="1">
    <citation type="submission" date="2018-08" db="EMBL/GenBank/DDBJ databases">
        <title>Draft genome of Streptococcus sp .nov. Z2.</title>
        <authorList>
            <person name="Tian Z."/>
        </authorList>
    </citation>
    <scope>NUCLEOTIDE SEQUENCE [LARGE SCALE GENOMIC DNA]</scope>
    <source>
        <strain evidence="12 16">Z2</strain>
    </source>
</reference>
<dbReference type="PANTHER" id="PTHR24421:SF10">
    <property type="entry name" value="NITRATE_NITRITE SENSOR PROTEIN NARQ"/>
    <property type="match status" value="1"/>
</dbReference>
<dbReference type="EMBL" id="CP031733">
    <property type="protein sequence ID" value="AXQ77724.1"/>
    <property type="molecule type" value="Genomic_DNA"/>
</dbReference>
<evidence type="ECO:0000256" key="7">
    <source>
        <dbReference type="ARBA" id="ARBA00022840"/>
    </source>
</evidence>
<dbReference type="Proteomes" id="UP000262901">
    <property type="component" value="Unassembled WGS sequence"/>
</dbReference>
<keyword evidence="5" id="KW-0547">Nucleotide-binding</keyword>